<evidence type="ECO:0000256" key="2">
    <source>
        <dbReference type="SAM" id="Coils"/>
    </source>
</evidence>
<proteinExistence type="inferred from homology"/>
<keyword evidence="5" id="KW-1185">Reference proteome</keyword>
<organism evidence="4 5">
    <name type="scientific">Penstemon davidsonii</name>
    <dbReference type="NCBI Taxonomy" id="160366"/>
    <lineage>
        <taxon>Eukaryota</taxon>
        <taxon>Viridiplantae</taxon>
        <taxon>Streptophyta</taxon>
        <taxon>Embryophyta</taxon>
        <taxon>Tracheophyta</taxon>
        <taxon>Spermatophyta</taxon>
        <taxon>Magnoliopsida</taxon>
        <taxon>eudicotyledons</taxon>
        <taxon>Gunneridae</taxon>
        <taxon>Pentapetalae</taxon>
        <taxon>asterids</taxon>
        <taxon>lamiids</taxon>
        <taxon>Lamiales</taxon>
        <taxon>Plantaginaceae</taxon>
        <taxon>Cheloneae</taxon>
        <taxon>Penstemon</taxon>
    </lineage>
</organism>
<feature type="domain" description="Remorin C-terminal" evidence="3">
    <location>
        <begin position="65"/>
        <end position="169"/>
    </location>
</feature>
<dbReference type="InterPro" id="IPR005516">
    <property type="entry name" value="Remorin_C"/>
</dbReference>
<dbReference type="Proteomes" id="UP001291926">
    <property type="component" value="Unassembled WGS sequence"/>
</dbReference>
<evidence type="ECO:0000259" key="3">
    <source>
        <dbReference type="Pfam" id="PF03763"/>
    </source>
</evidence>
<accession>A0ABR0CHH3</accession>
<dbReference type="Pfam" id="PF03763">
    <property type="entry name" value="Remorin_C"/>
    <property type="match status" value="1"/>
</dbReference>
<keyword evidence="2" id="KW-0175">Coiled coil</keyword>
<gene>
    <name evidence="4" type="ORF">RD792_015734</name>
</gene>
<evidence type="ECO:0000313" key="5">
    <source>
        <dbReference type="Proteomes" id="UP001291926"/>
    </source>
</evidence>
<reference evidence="4 5" key="1">
    <citation type="journal article" date="2023" name="bioRxiv">
        <title>Genome report: Whole genome sequence and annotation of Penstemon davidsonii.</title>
        <authorList>
            <person name="Ostevik K.L."/>
            <person name="Alabady M."/>
            <person name="Zhang M."/>
            <person name="Rausher M.D."/>
        </authorList>
    </citation>
    <scope>NUCLEOTIDE SEQUENCE [LARGE SCALE GENOMIC DNA]</scope>
    <source>
        <strain evidence="4">DNT005</strain>
        <tissue evidence="4">Whole leaf</tissue>
    </source>
</reference>
<protein>
    <recommendedName>
        <fullName evidence="3">Remorin C-terminal domain-containing protein</fullName>
    </recommendedName>
</protein>
<evidence type="ECO:0000313" key="4">
    <source>
        <dbReference type="EMBL" id="KAK4476577.1"/>
    </source>
</evidence>
<feature type="coiled-coil region" evidence="2">
    <location>
        <begin position="99"/>
        <end position="126"/>
    </location>
</feature>
<comment type="caution">
    <text evidence="4">The sequence shown here is derived from an EMBL/GenBank/DDBJ whole genome shotgun (WGS) entry which is preliminary data.</text>
</comment>
<dbReference type="EMBL" id="JAYDYQ010002688">
    <property type="protein sequence ID" value="KAK4476577.1"/>
    <property type="molecule type" value="Genomic_DNA"/>
</dbReference>
<comment type="similarity">
    <text evidence="1">Belongs to the remorin family.</text>
</comment>
<evidence type="ECO:0000256" key="1">
    <source>
        <dbReference type="ARBA" id="ARBA00005711"/>
    </source>
</evidence>
<name>A0ABR0CHH3_9LAMI</name>
<sequence length="178" mass="19758">MATAPPEEVVEKKPEVEEPPLAAVMAVDKPPHDDTKAVAKTAVPKSSKGSLDRDVALAKLEDGKKLSFIKAWEENEKSKVENKAQKKLSDVASWENTKKASYESELKKIEEQIEKKKANYAEKMRNKVALVHQQAEEKRAMVEANRGEDLLKIEETSAKHRATGHTPAKACGCFGSYK</sequence>
<dbReference type="PANTHER" id="PTHR31775">
    <property type="entry name" value="OS02G0117200 PROTEIN"/>
    <property type="match status" value="1"/>
</dbReference>
<dbReference type="PANTHER" id="PTHR31775:SF31">
    <property type="entry name" value="REMORIN-LIKE"/>
    <property type="match status" value="1"/>
</dbReference>